<dbReference type="RefSeq" id="WP_108968074.1">
    <property type="nucleotide sequence ID" value="NZ_CP022190.1"/>
</dbReference>
<feature type="compositionally biased region" description="Basic and acidic residues" evidence="2">
    <location>
        <begin position="136"/>
        <end position="152"/>
    </location>
</feature>
<evidence type="ECO:0000259" key="4">
    <source>
        <dbReference type="Pfam" id="PF13778"/>
    </source>
</evidence>
<evidence type="ECO:0000313" key="6">
    <source>
        <dbReference type="Proteomes" id="UP000244915"/>
    </source>
</evidence>
<feature type="domain" description="DUF4174" evidence="4">
    <location>
        <begin position="42"/>
        <end position="143"/>
    </location>
</feature>
<feature type="signal peptide" evidence="3">
    <location>
        <begin position="1"/>
        <end position="21"/>
    </location>
</feature>
<sequence length="159" mass="18124">MTRRIALVLLAFLTLTAGLGAAQSAETPSLDESIRPAGETTLDEFLWLKRPLLVFADNPSDPRYVQQMQLITERLDVLVERDVVVITDTDPAARSPIRRAMRPRGFMLMQLAKDGSVIIRKASPWDVREITRSIDKQPLRQQEVRDRRDTLREPYAPSQ</sequence>
<protein>
    <recommendedName>
        <fullName evidence="4">DUF4174 domain-containing protein</fullName>
    </recommendedName>
</protein>
<reference evidence="5 6" key="1">
    <citation type="submission" date="2017-06" db="EMBL/GenBank/DDBJ databases">
        <title>Yangia sp. YSBP01 complete genome sequence.</title>
        <authorList>
            <person name="Woo J.-H."/>
            <person name="Kim H.-S."/>
        </authorList>
    </citation>
    <scope>NUCLEOTIDE SEQUENCE [LARGE SCALE GENOMIC DNA]</scope>
    <source>
        <strain evidence="5 6">YSBP01</strain>
    </source>
</reference>
<accession>A0A2U8HG70</accession>
<feature type="chain" id="PRO_5016156381" description="DUF4174 domain-containing protein" evidence="3">
    <location>
        <begin position="22"/>
        <end position="159"/>
    </location>
</feature>
<dbReference type="Pfam" id="PF13778">
    <property type="entry name" value="DUF4174"/>
    <property type="match status" value="1"/>
</dbReference>
<organism evidence="5 6">
    <name type="scientific">Alloyangia pacifica</name>
    <dbReference type="NCBI Taxonomy" id="311180"/>
    <lineage>
        <taxon>Bacteria</taxon>
        <taxon>Pseudomonadati</taxon>
        <taxon>Pseudomonadota</taxon>
        <taxon>Alphaproteobacteria</taxon>
        <taxon>Rhodobacterales</taxon>
        <taxon>Roseobacteraceae</taxon>
        <taxon>Alloyangia</taxon>
    </lineage>
</organism>
<gene>
    <name evidence="5" type="ORF">CEW88_13725</name>
</gene>
<dbReference type="KEGG" id="ypac:CEW88_13725"/>
<evidence type="ECO:0000256" key="1">
    <source>
        <dbReference type="ARBA" id="ARBA00022729"/>
    </source>
</evidence>
<proteinExistence type="predicted"/>
<evidence type="ECO:0000256" key="2">
    <source>
        <dbReference type="SAM" id="MobiDB-lite"/>
    </source>
</evidence>
<dbReference type="Proteomes" id="UP000244915">
    <property type="component" value="Chromosome 2"/>
</dbReference>
<dbReference type="EMBL" id="CP022190">
    <property type="protein sequence ID" value="AWI84844.1"/>
    <property type="molecule type" value="Genomic_DNA"/>
</dbReference>
<evidence type="ECO:0000313" key="5">
    <source>
        <dbReference type="EMBL" id="AWI84844.1"/>
    </source>
</evidence>
<name>A0A2U8HG70_9RHOB</name>
<keyword evidence="1 3" id="KW-0732">Signal</keyword>
<feature type="region of interest" description="Disordered" evidence="2">
    <location>
        <begin position="136"/>
        <end position="159"/>
    </location>
</feature>
<dbReference type="AlphaFoldDB" id="A0A2U8HG70"/>
<dbReference type="OrthoDB" id="7362103at2"/>
<dbReference type="InterPro" id="IPR025232">
    <property type="entry name" value="DUF4174"/>
</dbReference>
<evidence type="ECO:0000256" key="3">
    <source>
        <dbReference type="SAM" id="SignalP"/>
    </source>
</evidence>